<dbReference type="EC" id="1.14.99.1" evidence="6"/>
<keyword evidence="1" id="KW-0479">Metal-binding</keyword>
<evidence type="ECO:0000256" key="3">
    <source>
        <dbReference type="ARBA" id="ARBA00023002"/>
    </source>
</evidence>
<dbReference type="RefSeq" id="WP_307558211.1">
    <property type="nucleotide sequence ID" value="NZ_JAUSQU010000001.1"/>
</dbReference>
<dbReference type="CDD" id="cd09816">
    <property type="entry name" value="prostaglandin_endoperoxide_synthase"/>
    <property type="match status" value="1"/>
</dbReference>
<name>A0ABT9QAM4_9ACTN</name>
<evidence type="ECO:0000256" key="1">
    <source>
        <dbReference type="ARBA" id="ARBA00022723"/>
    </source>
</evidence>
<dbReference type="InterPro" id="IPR050783">
    <property type="entry name" value="Oxylipin_biosynth_metab"/>
</dbReference>
<keyword evidence="2" id="KW-0223">Dioxygenase</keyword>
<evidence type="ECO:0000256" key="5">
    <source>
        <dbReference type="SAM" id="MobiDB-lite"/>
    </source>
</evidence>
<dbReference type="PANTHER" id="PTHR11903">
    <property type="entry name" value="PROSTAGLANDIN G/H SYNTHASE"/>
    <property type="match status" value="1"/>
</dbReference>
<dbReference type="InterPro" id="IPR019791">
    <property type="entry name" value="Haem_peroxidase_animal"/>
</dbReference>
<dbReference type="Gene3D" id="1.10.640.10">
    <property type="entry name" value="Haem peroxidase domain superfamily, animal type"/>
    <property type="match status" value="1"/>
</dbReference>
<organism evidence="6 7">
    <name type="scientific">Streptosporangium lutulentum</name>
    <dbReference type="NCBI Taxonomy" id="1461250"/>
    <lineage>
        <taxon>Bacteria</taxon>
        <taxon>Bacillati</taxon>
        <taxon>Actinomycetota</taxon>
        <taxon>Actinomycetes</taxon>
        <taxon>Streptosporangiales</taxon>
        <taxon>Streptosporangiaceae</taxon>
        <taxon>Streptosporangium</taxon>
    </lineage>
</organism>
<keyword evidence="7" id="KW-1185">Reference proteome</keyword>
<comment type="caution">
    <text evidence="6">The sequence shown here is derived from an EMBL/GenBank/DDBJ whole genome shotgun (WGS) entry which is preliminary data.</text>
</comment>
<protein>
    <submittedName>
        <fullName evidence="6">Prostaglandin-endoperoxide synthase 2</fullName>
        <ecNumber evidence="6">1.14.99.1</ecNumber>
    </submittedName>
</protein>
<feature type="region of interest" description="Disordered" evidence="5">
    <location>
        <begin position="505"/>
        <end position="532"/>
    </location>
</feature>
<dbReference type="InterPro" id="IPR037120">
    <property type="entry name" value="Haem_peroxidase_sf_animal"/>
</dbReference>
<dbReference type="PANTHER" id="PTHR11903:SF39">
    <property type="entry name" value="PROSTAGLANDIN G_H SYNTHASE 2-LIKE"/>
    <property type="match status" value="1"/>
</dbReference>
<dbReference type="Proteomes" id="UP001225356">
    <property type="component" value="Unassembled WGS sequence"/>
</dbReference>
<dbReference type="GO" id="GO:0004666">
    <property type="term" value="F:prostaglandin-endoperoxide synthase activity"/>
    <property type="evidence" value="ECO:0007669"/>
    <property type="project" value="UniProtKB-EC"/>
</dbReference>
<reference evidence="6 7" key="1">
    <citation type="submission" date="2023-07" db="EMBL/GenBank/DDBJ databases">
        <title>Sequencing the genomes of 1000 actinobacteria strains.</title>
        <authorList>
            <person name="Klenk H.-P."/>
        </authorList>
    </citation>
    <scope>NUCLEOTIDE SEQUENCE [LARGE SCALE GENOMIC DNA]</scope>
    <source>
        <strain evidence="6 7">DSM 46740</strain>
    </source>
</reference>
<dbReference type="PRINTS" id="PR00457">
    <property type="entry name" value="ANPEROXIDASE"/>
</dbReference>
<sequence length="532" mass="59891">MINRDLDRIGLRNWIEYTIGSSGAAAWRFVERTPSLRHLANRQLINRAVAKLPARPYPFSTLSPYTSWSSLTDRTYWSRHLPPTPSAGEGLPAPADTARLFAREGETIHCPRSTVLFAYFAQWFTDGFVRGDSTAPRDPAVNTSPHDIDLNQVYGLTPAVTARLRTFSGGLLKTQRINDGEFPPYLCSDGEIKPEFEGLSVVRFADMPRGMRDTLFAMGSDRANVQIGFTMINVLFLREHNRIARLLAGRHPGWDDERLFQTARNIAIVLLLKIMLEEYINHITAYRFRFFTDPPAFSKADWQRTNHASVEFNLVYRWHSLLPSTLLVAGLNLPLLSTLAANNLLTEHGLGQVFEDSSRQRAGRIGLFNTAPDLLHIEALSIAEARTLHLASFNDYRACCGFPRLTSFGQISADPRVRRELSALYRSVDDVEFYVGLFAEDPLPGSILPPLMQRLIAIDAFSQAFTNPLLAPLVFTPATFSPLGMEIIDRTSSLSDLVNRNIPEQPRERTVSMTARDAAYDPKRTRSARPRR</sequence>
<evidence type="ECO:0000313" key="7">
    <source>
        <dbReference type="Proteomes" id="UP001225356"/>
    </source>
</evidence>
<keyword evidence="3 6" id="KW-0560">Oxidoreductase</keyword>
<evidence type="ECO:0000256" key="4">
    <source>
        <dbReference type="ARBA" id="ARBA00023004"/>
    </source>
</evidence>
<dbReference type="InterPro" id="IPR010255">
    <property type="entry name" value="Haem_peroxidase_sf"/>
</dbReference>
<accession>A0ABT9QAM4</accession>
<dbReference type="SUPFAM" id="SSF48113">
    <property type="entry name" value="Heme-dependent peroxidases"/>
    <property type="match status" value="1"/>
</dbReference>
<dbReference type="Pfam" id="PF03098">
    <property type="entry name" value="An_peroxidase"/>
    <property type="match status" value="1"/>
</dbReference>
<proteinExistence type="predicted"/>
<keyword evidence="4" id="KW-0408">Iron</keyword>
<evidence type="ECO:0000256" key="2">
    <source>
        <dbReference type="ARBA" id="ARBA00022964"/>
    </source>
</evidence>
<dbReference type="PROSITE" id="PS50292">
    <property type="entry name" value="PEROXIDASE_3"/>
    <property type="match status" value="1"/>
</dbReference>
<gene>
    <name evidence="6" type="ORF">J2853_003032</name>
</gene>
<evidence type="ECO:0000313" key="6">
    <source>
        <dbReference type="EMBL" id="MDP9843821.1"/>
    </source>
</evidence>
<dbReference type="EMBL" id="JAUSQU010000001">
    <property type="protein sequence ID" value="MDP9843821.1"/>
    <property type="molecule type" value="Genomic_DNA"/>
</dbReference>